<dbReference type="CDD" id="cd05233">
    <property type="entry name" value="SDR_c"/>
    <property type="match status" value="1"/>
</dbReference>
<dbReference type="Gene3D" id="3.40.50.720">
    <property type="entry name" value="NAD(P)-binding Rossmann-like Domain"/>
    <property type="match status" value="1"/>
</dbReference>
<dbReference type="Proteomes" id="UP000706039">
    <property type="component" value="Unassembled WGS sequence"/>
</dbReference>
<dbReference type="EMBL" id="JAINVV010000004">
    <property type="protein sequence ID" value="MBY8822242.1"/>
    <property type="molecule type" value="Genomic_DNA"/>
</dbReference>
<accession>A0ABS7PP77</accession>
<proteinExistence type="inferred from homology"/>
<dbReference type="Pfam" id="PF13561">
    <property type="entry name" value="adh_short_C2"/>
    <property type="match status" value="1"/>
</dbReference>
<dbReference type="SMART" id="SM00822">
    <property type="entry name" value="PKS_KR"/>
    <property type="match status" value="1"/>
</dbReference>
<dbReference type="PRINTS" id="PR00081">
    <property type="entry name" value="GDHRDH"/>
</dbReference>
<evidence type="ECO:0000256" key="1">
    <source>
        <dbReference type="ARBA" id="ARBA00006484"/>
    </source>
</evidence>
<comment type="similarity">
    <text evidence="1">Belongs to the short-chain dehydrogenases/reductases (SDR) family.</text>
</comment>
<organism evidence="3 4">
    <name type="scientific">Sphingomonas colocasiae</name>
    <dbReference type="NCBI Taxonomy" id="1848973"/>
    <lineage>
        <taxon>Bacteria</taxon>
        <taxon>Pseudomonadati</taxon>
        <taxon>Pseudomonadota</taxon>
        <taxon>Alphaproteobacteria</taxon>
        <taxon>Sphingomonadales</taxon>
        <taxon>Sphingomonadaceae</taxon>
        <taxon>Sphingomonas</taxon>
    </lineage>
</organism>
<protein>
    <submittedName>
        <fullName evidence="3">SDR family oxidoreductase</fullName>
    </submittedName>
</protein>
<evidence type="ECO:0000259" key="2">
    <source>
        <dbReference type="SMART" id="SM00822"/>
    </source>
</evidence>
<evidence type="ECO:0000313" key="4">
    <source>
        <dbReference type="Proteomes" id="UP000706039"/>
    </source>
</evidence>
<reference evidence="3 4" key="1">
    <citation type="submission" date="2021-08" db="EMBL/GenBank/DDBJ databases">
        <authorList>
            <person name="Tuo L."/>
        </authorList>
    </citation>
    <scope>NUCLEOTIDE SEQUENCE [LARGE SCALE GENOMIC DNA]</scope>
    <source>
        <strain evidence="3 4">JCM 31229</strain>
    </source>
</reference>
<dbReference type="NCBIfam" id="NF006070">
    <property type="entry name" value="PRK08213.1"/>
    <property type="match status" value="1"/>
</dbReference>
<dbReference type="PRINTS" id="PR00080">
    <property type="entry name" value="SDRFAMILY"/>
</dbReference>
<evidence type="ECO:0000313" key="3">
    <source>
        <dbReference type="EMBL" id="MBY8822242.1"/>
    </source>
</evidence>
<dbReference type="InterPro" id="IPR036291">
    <property type="entry name" value="NAD(P)-bd_dom_sf"/>
</dbReference>
<dbReference type="PANTHER" id="PTHR42760:SF40">
    <property type="entry name" value="3-OXOACYL-[ACYL-CARRIER-PROTEIN] REDUCTASE, CHLOROPLASTIC"/>
    <property type="match status" value="1"/>
</dbReference>
<dbReference type="InterPro" id="IPR057326">
    <property type="entry name" value="KR_dom"/>
</dbReference>
<dbReference type="InterPro" id="IPR002347">
    <property type="entry name" value="SDR_fam"/>
</dbReference>
<comment type="caution">
    <text evidence="3">The sequence shown here is derived from an EMBL/GenBank/DDBJ whole genome shotgun (WGS) entry which is preliminary data.</text>
</comment>
<gene>
    <name evidence="3" type="ORF">K7G82_08070</name>
</gene>
<dbReference type="PANTHER" id="PTHR42760">
    <property type="entry name" value="SHORT-CHAIN DEHYDROGENASES/REDUCTASES FAMILY MEMBER"/>
    <property type="match status" value="1"/>
</dbReference>
<name>A0ABS7PP77_9SPHN</name>
<sequence length="256" mass="26315">MGTLAGQICLVTGATRGIGLGIARALGREGARLVVTGRSAEGAAEAEHDLRADGIDALGLVHDLADIDGAEAFVADIGRRLGPIDVLFNNAGTSWGAPAESYPLEGWNKVVRINLTGTWALTRAVAAGAMIDRGKGSIVMIGSIAGLGGVSPDDVPTVAYNATKAAQINLVKNLAAEWGPLGLRVNAILPGWMPTRMTHATLAERGDVLTARVPMRRLGDPDRDIAGPAVFFASDASRYVTGQALCVDGGLSALVG</sequence>
<dbReference type="RefSeq" id="WP_222989342.1">
    <property type="nucleotide sequence ID" value="NZ_JAINVV010000004.1"/>
</dbReference>
<keyword evidence="4" id="KW-1185">Reference proteome</keyword>
<dbReference type="SUPFAM" id="SSF51735">
    <property type="entry name" value="NAD(P)-binding Rossmann-fold domains"/>
    <property type="match status" value="1"/>
</dbReference>
<feature type="domain" description="Ketoreductase" evidence="2">
    <location>
        <begin position="7"/>
        <end position="153"/>
    </location>
</feature>